<organism evidence="1 2">
    <name type="scientific">Streptomyces violaceusniger</name>
    <dbReference type="NCBI Taxonomy" id="68280"/>
    <lineage>
        <taxon>Bacteria</taxon>
        <taxon>Bacillati</taxon>
        <taxon>Actinomycetota</taxon>
        <taxon>Actinomycetes</taxon>
        <taxon>Kitasatosporales</taxon>
        <taxon>Streptomycetaceae</taxon>
        <taxon>Streptomyces</taxon>
        <taxon>Streptomyces violaceusniger group</taxon>
    </lineage>
</organism>
<dbReference type="EMBL" id="BJHW01000002">
    <property type="protein sequence ID" value="GDY60386.1"/>
    <property type="molecule type" value="Genomic_DNA"/>
</dbReference>
<gene>
    <name evidence="1" type="ORF">SVIO_110090</name>
</gene>
<protein>
    <submittedName>
        <fullName evidence="1">Uncharacterized protein</fullName>
    </submittedName>
</protein>
<dbReference type="Proteomes" id="UP000301309">
    <property type="component" value="Unassembled WGS sequence"/>
</dbReference>
<reference evidence="1 2" key="1">
    <citation type="journal article" date="2020" name="Int. J. Syst. Evol. Microbiol.">
        <title>Reclassification of Streptomyces castelarensis and Streptomyces sporoclivatus as later heterotypic synonyms of Streptomyces antimycoticus.</title>
        <authorList>
            <person name="Komaki H."/>
            <person name="Tamura T."/>
        </authorList>
    </citation>
    <scope>NUCLEOTIDE SEQUENCE [LARGE SCALE GENOMIC DNA]</scope>
    <source>
        <strain evidence="1 2">NBRC 13459</strain>
    </source>
</reference>
<dbReference type="AlphaFoldDB" id="A0A4D4LM49"/>
<comment type="caution">
    <text evidence="1">The sequence shown here is derived from an EMBL/GenBank/DDBJ whole genome shotgun (WGS) entry which is preliminary data.</text>
</comment>
<keyword evidence="2" id="KW-1185">Reference proteome</keyword>
<evidence type="ECO:0000313" key="2">
    <source>
        <dbReference type="Proteomes" id="UP000301309"/>
    </source>
</evidence>
<evidence type="ECO:0000313" key="1">
    <source>
        <dbReference type="EMBL" id="GDY60386.1"/>
    </source>
</evidence>
<accession>A0A4D4LM49</accession>
<sequence>MKARESKVGLGFTPHRLQHSATRTPCATGRDAEECALSGTGVTRENQYVAVGPIGADPPDYFCGLGFPADQCQTGIPRRVLVPTSLPIVFHGCSRELRYPKS</sequence>
<proteinExistence type="predicted"/>
<name>A0A4D4LM49_STRVO</name>